<sequence length="110" mass="12455">MAIIDNLKMSEEALEQAIQTFETKKLALENSYLKISNEVRTLDGTYHGEASEKFKAQFDALYKNLQQNETVMSNVVSNLKTALGIYQEHEQQARSMMEGLDVGTSYQSNL</sequence>
<name>A0A9D1TCY9_9FIRM</name>
<dbReference type="Proteomes" id="UP000886884">
    <property type="component" value="Unassembled WGS sequence"/>
</dbReference>
<evidence type="ECO:0000256" key="2">
    <source>
        <dbReference type="SAM" id="Coils"/>
    </source>
</evidence>
<dbReference type="SUPFAM" id="SSF140453">
    <property type="entry name" value="EsxAB dimer-like"/>
    <property type="match status" value="1"/>
</dbReference>
<protein>
    <recommendedName>
        <fullName evidence="1">ESAT-6-like protein</fullName>
    </recommendedName>
</protein>
<organism evidence="3 4">
    <name type="scientific">Candidatus Ornithocaccomicrobium faecavium</name>
    <dbReference type="NCBI Taxonomy" id="2840890"/>
    <lineage>
        <taxon>Bacteria</taxon>
        <taxon>Bacillati</taxon>
        <taxon>Bacillota</taxon>
        <taxon>Clostridia</taxon>
        <taxon>Candidatus Ornithocaccomicrobium</taxon>
    </lineage>
</organism>
<evidence type="ECO:0000313" key="3">
    <source>
        <dbReference type="EMBL" id="HIV27613.1"/>
    </source>
</evidence>
<dbReference type="EMBL" id="DVOT01000124">
    <property type="protein sequence ID" value="HIV27613.1"/>
    <property type="molecule type" value="Genomic_DNA"/>
</dbReference>
<reference evidence="3" key="2">
    <citation type="journal article" date="2021" name="PeerJ">
        <title>Extensive microbial diversity within the chicken gut microbiome revealed by metagenomics and culture.</title>
        <authorList>
            <person name="Gilroy R."/>
            <person name="Ravi A."/>
            <person name="Getino M."/>
            <person name="Pursley I."/>
            <person name="Horton D.L."/>
            <person name="Alikhan N.F."/>
            <person name="Baker D."/>
            <person name="Gharbi K."/>
            <person name="Hall N."/>
            <person name="Watson M."/>
            <person name="Adriaenssens E.M."/>
            <person name="Foster-Nyarko E."/>
            <person name="Jarju S."/>
            <person name="Secka A."/>
            <person name="Antonio M."/>
            <person name="Oren A."/>
            <person name="Chaudhuri R.R."/>
            <person name="La Ragione R."/>
            <person name="Hildebrand F."/>
            <person name="Pallen M.J."/>
        </authorList>
    </citation>
    <scope>NUCLEOTIDE SEQUENCE</scope>
    <source>
        <strain evidence="3">CHK183-6373</strain>
    </source>
</reference>
<dbReference type="Gene3D" id="1.10.287.1060">
    <property type="entry name" value="ESAT-6-like"/>
    <property type="match status" value="1"/>
</dbReference>
<proteinExistence type="inferred from homology"/>
<dbReference type="NCBIfam" id="TIGR03930">
    <property type="entry name" value="WXG100_ESAT6"/>
    <property type="match status" value="1"/>
</dbReference>
<accession>A0A9D1TCY9</accession>
<evidence type="ECO:0000256" key="1">
    <source>
        <dbReference type="RuleBase" id="RU362001"/>
    </source>
</evidence>
<dbReference type="Pfam" id="PF06013">
    <property type="entry name" value="WXG100"/>
    <property type="match status" value="1"/>
</dbReference>
<evidence type="ECO:0000313" key="4">
    <source>
        <dbReference type="Proteomes" id="UP000886884"/>
    </source>
</evidence>
<keyword evidence="2" id="KW-0175">Coiled coil</keyword>
<dbReference type="InterPro" id="IPR036689">
    <property type="entry name" value="ESAT-6-like_sf"/>
</dbReference>
<dbReference type="AlphaFoldDB" id="A0A9D1TCY9"/>
<gene>
    <name evidence="3" type="ORF">IAA64_06560</name>
</gene>
<comment type="caution">
    <text evidence="3">The sequence shown here is derived from an EMBL/GenBank/DDBJ whole genome shotgun (WGS) entry which is preliminary data.</text>
</comment>
<dbReference type="InterPro" id="IPR010310">
    <property type="entry name" value="T7SS_ESAT-6-like"/>
</dbReference>
<comment type="similarity">
    <text evidence="1">Belongs to the WXG100 family.</text>
</comment>
<feature type="coiled-coil region" evidence="2">
    <location>
        <begin position="4"/>
        <end position="31"/>
    </location>
</feature>
<reference evidence="3" key="1">
    <citation type="submission" date="2020-10" db="EMBL/GenBank/DDBJ databases">
        <authorList>
            <person name="Gilroy R."/>
        </authorList>
    </citation>
    <scope>NUCLEOTIDE SEQUENCE</scope>
    <source>
        <strain evidence="3">CHK183-6373</strain>
    </source>
</reference>